<evidence type="ECO:0000313" key="2">
    <source>
        <dbReference type="Proteomes" id="UP000019488"/>
    </source>
</evidence>
<dbReference type="EMBL" id="BAKI01000005">
    <property type="protein sequence ID" value="GAF35870.1"/>
    <property type="molecule type" value="Genomic_DNA"/>
</dbReference>
<proteinExistence type="predicted"/>
<organism evidence="1 2">
    <name type="scientific">Lentilactobacillus farraginis DSM 18382 = JCM 14108</name>
    <dbReference type="NCBI Taxonomy" id="1423743"/>
    <lineage>
        <taxon>Bacteria</taxon>
        <taxon>Bacillati</taxon>
        <taxon>Bacillota</taxon>
        <taxon>Bacilli</taxon>
        <taxon>Lactobacillales</taxon>
        <taxon>Lactobacillaceae</taxon>
        <taxon>Lentilactobacillus</taxon>
    </lineage>
</organism>
<keyword evidence="1" id="KW-0418">Kinase</keyword>
<sequence length="62" mass="6918">MVQTTVPVILLDVLPETILARLRNDSGRPLAKKLGLAGLIDLKHQRMIDTIGLVTFELQRII</sequence>
<reference evidence="1" key="1">
    <citation type="journal article" date="2014" name="Genome Announc.">
        <title>Draft Genome Sequences of Two Lactobacillus Strains, L. farraginis JCM 14108T and L. composti JCM 14202T, Isolated from Compost of Distilled Shochu Residue.</title>
        <authorList>
            <person name="Yuki M."/>
            <person name="Oshima K."/>
            <person name="Suda W."/>
            <person name="Kitahara M."/>
            <person name="Kitamura K."/>
            <person name="Iida T."/>
            <person name="Hattori M."/>
            <person name="Ohkuma M."/>
        </authorList>
    </citation>
    <scope>NUCLEOTIDE SEQUENCE [LARGE SCALE GENOMIC DNA]</scope>
    <source>
        <strain evidence="1">JCM 14108</strain>
    </source>
</reference>
<dbReference type="Proteomes" id="UP000019488">
    <property type="component" value="Unassembled WGS sequence"/>
</dbReference>
<accession>X0QB81</accession>
<gene>
    <name evidence="1" type="ORF">JCM14108_800</name>
</gene>
<keyword evidence="1" id="KW-0808">Transferase</keyword>
<comment type="caution">
    <text evidence="1">The sequence shown here is derived from an EMBL/GenBank/DDBJ whole genome shotgun (WGS) entry which is preliminary data.</text>
</comment>
<evidence type="ECO:0000313" key="1">
    <source>
        <dbReference type="EMBL" id="GAF35870.1"/>
    </source>
</evidence>
<dbReference type="AlphaFoldDB" id="X0QB81"/>
<protein>
    <submittedName>
        <fullName evidence="1">Shikimate kinase I</fullName>
    </submittedName>
</protein>
<name>X0QB81_9LACO</name>
<dbReference type="GO" id="GO:0016301">
    <property type="term" value="F:kinase activity"/>
    <property type="evidence" value="ECO:0007669"/>
    <property type="project" value="UniProtKB-KW"/>
</dbReference>